<evidence type="ECO:0000256" key="2">
    <source>
        <dbReference type="ARBA" id="ARBA00008929"/>
    </source>
</evidence>
<keyword evidence="6 7" id="KW-0472">Membrane</keyword>
<name>A0A538SLD6_UNCEI</name>
<dbReference type="EMBL" id="VBOU01000110">
    <property type="protein sequence ID" value="TMQ52186.1"/>
    <property type="molecule type" value="Genomic_DNA"/>
</dbReference>
<evidence type="ECO:0000313" key="9">
    <source>
        <dbReference type="Proteomes" id="UP000319829"/>
    </source>
</evidence>
<proteinExistence type="inferred from homology"/>
<dbReference type="InterPro" id="IPR005614">
    <property type="entry name" value="NrfD-like"/>
</dbReference>
<evidence type="ECO:0000256" key="1">
    <source>
        <dbReference type="ARBA" id="ARBA00004651"/>
    </source>
</evidence>
<dbReference type="Pfam" id="PF03916">
    <property type="entry name" value="NrfD"/>
    <property type="match status" value="1"/>
</dbReference>
<evidence type="ECO:0000313" key="8">
    <source>
        <dbReference type="EMBL" id="TMQ52186.1"/>
    </source>
</evidence>
<sequence length="92" mass="9224">TVVIQLAAMVGFAWSVRSSGSSQAVNALALITSGQYSVLFWGGAIVVGSVLPLLLGLVGLKRPSAGLTAVVSVLVLVGGFLVKTLIMAAGQV</sequence>
<organism evidence="8 9">
    <name type="scientific">Eiseniibacteriota bacterium</name>
    <dbReference type="NCBI Taxonomy" id="2212470"/>
    <lineage>
        <taxon>Bacteria</taxon>
        <taxon>Candidatus Eiseniibacteriota</taxon>
    </lineage>
</organism>
<keyword evidence="3" id="KW-1003">Cell membrane</keyword>
<accession>A0A538SLD6</accession>
<dbReference type="GO" id="GO:0005886">
    <property type="term" value="C:plasma membrane"/>
    <property type="evidence" value="ECO:0007669"/>
    <property type="project" value="UniProtKB-SubCell"/>
</dbReference>
<keyword evidence="4 7" id="KW-0812">Transmembrane</keyword>
<keyword evidence="5 7" id="KW-1133">Transmembrane helix</keyword>
<comment type="similarity">
    <text evidence="2">Belongs to the NrfD family.</text>
</comment>
<comment type="subcellular location">
    <subcellularLocation>
        <location evidence="1">Cell membrane</location>
        <topology evidence="1">Multi-pass membrane protein</topology>
    </subcellularLocation>
</comment>
<dbReference type="Proteomes" id="UP000319829">
    <property type="component" value="Unassembled WGS sequence"/>
</dbReference>
<gene>
    <name evidence="8" type="ORF">E6K74_12615</name>
</gene>
<evidence type="ECO:0000256" key="4">
    <source>
        <dbReference type="ARBA" id="ARBA00022692"/>
    </source>
</evidence>
<feature type="non-terminal residue" evidence="8">
    <location>
        <position position="1"/>
    </location>
</feature>
<evidence type="ECO:0000256" key="7">
    <source>
        <dbReference type="SAM" id="Phobius"/>
    </source>
</evidence>
<comment type="caution">
    <text evidence="8">The sequence shown here is derived from an EMBL/GenBank/DDBJ whole genome shotgun (WGS) entry which is preliminary data.</text>
</comment>
<feature type="transmembrane region" description="Helical" evidence="7">
    <location>
        <begin position="38"/>
        <end position="60"/>
    </location>
</feature>
<dbReference type="AlphaFoldDB" id="A0A538SLD6"/>
<evidence type="ECO:0000256" key="6">
    <source>
        <dbReference type="ARBA" id="ARBA00023136"/>
    </source>
</evidence>
<evidence type="ECO:0000256" key="3">
    <source>
        <dbReference type="ARBA" id="ARBA00022475"/>
    </source>
</evidence>
<evidence type="ECO:0000256" key="5">
    <source>
        <dbReference type="ARBA" id="ARBA00022989"/>
    </source>
</evidence>
<protein>
    <submittedName>
        <fullName evidence="8">Uncharacterized protein</fullName>
    </submittedName>
</protein>
<reference evidence="8 9" key="1">
    <citation type="journal article" date="2019" name="Nat. Microbiol.">
        <title>Mediterranean grassland soil C-N compound turnover is dependent on rainfall and depth, and is mediated by genomically divergent microorganisms.</title>
        <authorList>
            <person name="Diamond S."/>
            <person name="Andeer P.F."/>
            <person name="Li Z."/>
            <person name="Crits-Christoph A."/>
            <person name="Burstein D."/>
            <person name="Anantharaman K."/>
            <person name="Lane K.R."/>
            <person name="Thomas B.C."/>
            <person name="Pan C."/>
            <person name="Northen T.R."/>
            <person name="Banfield J.F."/>
        </authorList>
    </citation>
    <scope>NUCLEOTIDE SEQUENCE [LARGE SCALE GENOMIC DNA]</scope>
    <source>
        <strain evidence="8">WS_4</strain>
    </source>
</reference>
<feature type="transmembrane region" description="Helical" evidence="7">
    <location>
        <begin position="67"/>
        <end position="89"/>
    </location>
</feature>